<dbReference type="Pfam" id="PF13440">
    <property type="entry name" value="Polysacc_synt_3"/>
    <property type="match status" value="1"/>
</dbReference>
<sequence length="496" mass="53882">MSLREKTISGAKWSAIATVIIISLGLVQMTVLARIVDNHEFGLLTISLVIIALADTLSDFGIANSIIQRKEISHLELTTLYWLNVGLGLVVFALVFLLSDFIASVLHAPKLAPLIKTLSFAFIVIPHGQQFRALMQKELEFSKIGSIETVSVMAGFTVTVGAAMYYPFAMTAIVGYLVNTVVRTSLFGFFGRKIYRPGLHFSLKSVGSNLKFGAWLTADSIINYVNTNLSTLVLARILGASIAGGYNLAYNVAVVPPMKLNPIITRVLFPAFAKIQDDTDKLRLNFYKLLSIVGIINFPALLGLLVVSNNFVPLVFGEKWQFITPILQLLCVVGLLRSIGNPIGSLLMAKARVDISFKFNVFKTCLFIPAIIVGGHLAGALGVTLGFLFVQVVNTVLSYFIMIKPVLGSSYRQYIQSIWLPFYLSIPTIVVSSALGIALKGHLALGLLVGIQIAAGALAFIVMLVLSRNALVVEMKRQFIRIPPLPVGEGRGEGHG</sequence>
<keyword evidence="6 7" id="KW-0472">Membrane</keyword>
<dbReference type="GO" id="GO:0005886">
    <property type="term" value="C:plasma membrane"/>
    <property type="evidence" value="ECO:0007669"/>
    <property type="project" value="UniProtKB-SubCell"/>
</dbReference>
<dbReference type="InterPro" id="IPR050833">
    <property type="entry name" value="Poly_Biosynth_Transport"/>
</dbReference>
<dbReference type="CDD" id="cd13127">
    <property type="entry name" value="MATE_tuaB_like"/>
    <property type="match status" value="1"/>
</dbReference>
<keyword evidence="4 7" id="KW-0812">Transmembrane</keyword>
<evidence type="ECO:0000256" key="6">
    <source>
        <dbReference type="ARBA" id="ARBA00023136"/>
    </source>
</evidence>
<evidence type="ECO:0000256" key="7">
    <source>
        <dbReference type="SAM" id="Phobius"/>
    </source>
</evidence>
<accession>A0A1B7INW4</accession>
<proteinExistence type="inferred from homology"/>
<feature type="transmembrane region" description="Helical" evidence="7">
    <location>
        <begin position="419"/>
        <end position="439"/>
    </location>
</feature>
<feature type="transmembrane region" description="Helical" evidence="7">
    <location>
        <begin position="320"/>
        <end position="340"/>
    </location>
</feature>
<name>A0A1B7INW4_9ENTR</name>
<evidence type="ECO:0000256" key="1">
    <source>
        <dbReference type="ARBA" id="ARBA00004651"/>
    </source>
</evidence>
<dbReference type="Proteomes" id="UP000078410">
    <property type="component" value="Unassembled WGS sequence"/>
</dbReference>
<dbReference type="PANTHER" id="PTHR30250:SF10">
    <property type="entry name" value="LIPOPOLYSACCHARIDE BIOSYNTHESIS PROTEIN WZXC"/>
    <property type="match status" value="1"/>
</dbReference>
<feature type="transmembrane region" description="Helical" evidence="7">
    <location>
        <begin position="149"/>
        <end position="167"/>
    </location>
</feature>
<dbReference type="OrthoDB" id="8538786at2"/>
<feature type="transmembrane region" description="Helical" evidence="7">
    <location>
        <begin position="289"/>
        <end position="308"/>
    </location>
</feature>
<dbReference type="PANTHER" id="PTHR30250">
    <property type="entry name" value="PST FAMILY PREDICTED COLANIC ACID TRANSPORTER"/>
    <property type="match status" value="1"/>
</dbReference>
<feature type="transmembrane region" description="Helical" evidence="7">
    <location>
        <begin position="79"/>
        <end position="99"/>
    </location>
</feature>
<feature type="transmembrane region" description="Helical" evidence="7">
    <location>
        <begin position="445"/>
        <end position="467"/>
    </location>
</feature>
<dbReference type="RefSeq" id="WP_064559479.1">
    <property type="nucleotide sequence ID" value="NZ_LXER01000019.1"/>
</dbReference>
<dbReference type="NCBIfam" id="NF007773">
    <property type="entry name" value="PRK10459.1"/>
    <property type="match status" value="1"/>
</dbReference>
<dbReference type="EMBL" id="LXER01000019">
    <property type="protein sequence ID" value="OAT31386.1"/>
    <property type="molecule type" value="Genomic_DNA"/>
</dbReference>
<evidence type="ECO:0000313" key="9">
    <source>
        <dbReference type="Proteomes" id="UP000078410"/>
    </source>
</evidence>
<feature type="transmembrane region" description="Helical" evidence="7">
    <location>
        <begin position="41"/>
        <end position="67"/>
    </location>
</feature>
<comment type="caution">
    <text evidence="8">The sequence shown here is derived from an EMBL/GenBank/DDBJ whole genome shotgun (WGS) entry which is preliminary data.</text>
</comment>
<keyword evidence="3" id="KW-1003">Cell membrane</keyword>
<organism evidence="8 9">
    <name type="scientific">Buttiauxella brennerae ATCC 51605</name>
    <dbReference type="NCBI Taxonomy" id="1354251"/>
    <lineage>
        <taxon>Bacteria</taxon>
        <taxon>Pseudomonadati</taxon>
        <taxon>Pseudomonadota</taxon>
        <taxon>Gammaproteobacteria</taxon>
        <taxon>Enterobacterales</taxon>
        <taxon>Enterobacteriaceae</taxon>
        <taxon>Buttiauxella</taxon>
    </lineage>
</organism>
<evidence type="ECO:0000256" key="4">
    <source>
        <dbReference type="ARBA" id="ARBA00022692"/>
    </source>
</evidence>
<comment type="similarity">
    <text evidence="2">Belongs to the polysaccharide synthase family.</text>
</comment>
<comment type="subcellular location">
    <subcellularLocation>
        <location evidence="1">Cell membrane</location>
        <topology evidence="1">Multi-pass membrane protein</topology>
    </subcellularLocation>
</comment>
<feature type="transmembrane region" description="Helical" evidence="7">
    <location>
        <begin position="361"/>
        <end position="381"/>
    </location>
</feature>
<keyword evidence="5 7" id="KW-1133">Transmembrane helix</keyword>
<keyword evidence="9" id="KW-1185">Reference proteome</keyword>
<dbReference type="PATRIC" id="fig|1354251.4.peg.2390"/>
<evidence type="ECO:0000256" key="5">
    <source>
        <dbReference type="ARBA" id="ARBA00022989"/>
    </source>
</evidence>
<evidence type="ECO:0000256" key="2">
    <source>
        <dbReference type="ARBA" id="ARBA00007430"/>
    </source>
</evidence>
<evidence type="ECO:0000313" key="8">
    <source>
        <dbReference type="EMBL" id="OAT31386.1"/>
    </source>
</evidence>
<evidence type="ECO:0000256" key="3">
    <source>
        <dbReference type="ARBA" id="ARBA00022475"/>
    </source>
</evidence>
<feature type="transmembrane region" description="Helical" evidence="7">
    <location>
        <begin position="387"/>
        <end position="407"/>
    </location>
</feature>
<protein>
    <submittedName>
        <fullName evidence="8">Lipopolysaccharide biosynthesis protein</fullName>
    </submittedName>
</protein>
<dbReference type="AlphaFoldDB" id="A0A1B7INW4"/>
<gene>
    <name evidence="8" type="ORF">M975_2311</name>
</gene>
<reference evidence="8 9" key="1">
    <citation type="submission" date="2016-04" db="EMBL/GenBank/DDBJ databases">
        <title>ATOL: Assembling a taxonomically balanced genome-scale reconstruction of the evolutionary history of the Enterobacteriaceae.</title>
        <authorList>
            <person name="Plunkett G.III."/>
            <person name="Neeno-Eckwall E.C."/>
            <person name="Glasner J.D."/>
            <person name="Perna N.T."/>
        </authorList>
    </citation>
    <scope>NUCLEOTIDE SEQUENCE [LARGE SCALE GENOMIC DNA]</scope>
    <source>
        <strain evidence="8 9">ATCC 51605</strain>
    </source>
</reference>
<feature type="transmembrane region" description="Helical" evidence="7">
    <location>
        <begin position="12"/>
        <end position="35"/>
    </location>
</feature>